<proteinExistence type="predicted"/>
<comment type="caution">
    <text evidence="1">The sequence shown here is derived from an EMBL/GenBank/DDBJ whole genome shotgun (WGS) entry which is preliminary data.</text>
</comment>
<dbReference type="Proteomes" id="UP001500212">
    <property type="component" value="Unassembled WGS sequence"/>
</dbReference>
<evidence type="ECO:0008006" key="3">
    <source>
        <dbReference type="Google" id="ProtNLM"/>
    </source>
</evidence>
<keyword evidence="2" id="KW-1185">Reference proteome</keyword>
<protein>
    <recommendedName>
        <fullName evidence="3">DUF222 domain-containing protein</fullName>
    </recommendedName>
</protein>
<name>A0ABP8U0G6_9ACTN</name>
<accession>A0ABP8U0G6</accession>
<dbReference type="EMBL" id="BAABHJ010000041">
    <property type="protein sequence ID" value="GAA4619434.1"/>
    <property type="molecule type" value="Genomic_DNA"/>
</dbReference>
<sequence length="100" mass="11107">MAGLDEDGGASEDREAAYARLCELVARRESETHGRRRDRTRRDGLRLATARRAVLLRSDGRCEKPGCGRLAPDLDDQNRPLMEVDQSWASPTGAVTILSR</sequence>
<evidence type="ECO:0000313" key="1">
    <source>
        <dbReference type="EMBL" id="GAA4619434.1"/>
    </source>
</evidence>
<organism evidence="1 2">
    <name type="scientific">Actinoallomurus liliacearum</name>
    <dbReference type="NCBI Taxonomy" id="1080073"/>
    <lineage>
        <taxon>Bacteria</taxon>
        <taxon>Bacillati</taxon>
        <taxon>Actinomycetota</taxon>
        <taxon>Actinomycetes</taxon>
        <taxon>Streptosporangiales</taxon>
        <taxon>Thermomonosporaceae</taxon>
        <taxon>Actinoallomurus</taxon>
    </lineage>
</organism>
<gene>
    <name evidence="1" type="ORF">GCM10023195_87860</name>
</gene>
<evidence type="ECO:0000313" key="2">
    <source>
        <dbReference type="Proteomes" id="UP001500212"/>
    </source>
</evidence>
<reference evidence="2" key="1">
    <citation type="journal article" date="2019" name="Int. J. Syst. Evol. Microbiol.">
        <title>The Global Catalogue of Microorganisms (GCM) 10K type strain sequencing project: providing services to taxonomists for standard genome sequencing and annotation.</title>
        <authorList>
            <consortium name="The Broad Institute Genomics Platform"/>
            <consortium name="The Broad Institute Genome Sequencing Center for Infectious Disease"/>
            <person name="Wu L."/>
            <person name="Ma J."/>
        </authorList>
    </citation>
    <scope>NUCLEOTIDE SEQUENCE [LARGE SCALE GENOMIC DNA]</scope>
    <source>
        <strain evidence="2">JCM 17938</strain>
    </source>
</reference>